<organism evidence="9 10">
    <name type="scientific">Candidatus Coatesbacteria bacterium RBG_13_66_14</name>
    <dbReference type="NCBI Taxonomy" id="1817816"/>
    <lineage>
        <taxon>Bacteria</taxon>
        <taxon>Candidatus Coatesiibacteriota</taxon>
    </lineage>
</organism>
<evidence type="ECO:0000313" key="10">
    <source>
        <dbReference type="Proteomes" id="UP000177187"/>
    </source>
</evidence>
<comment type="similarity">
    <text evidence="1">Belongs to the Fur family.</text>
</comment>
<dbReference type="Pfam" id="PF01475">
    <property type="entry name" value="FUR"/>
    <property type="match status" value="1"/>
</dbReference>
<sequence>MAIPTYEEAERTLRKYLSLRGLRCTVERLAILRAIWEHRGHPSAEEIAQELTEGPLYVSRATVYRTLDLLVETGLLTCSSLGEGHRHYEIGAEHHDHLICRSCGRVIEIRSADMEKLQDRICRENDFENVSHSLEIIGYCSHCRNGGGRKADS</sequence>
<evidence type="ECO:0000313" key="9">
    <source>
        <dbReference type="EMBL" id="OGD73996.1"/>
    </source>
</evidence>
<dbReference type="STRING" id="1817816.A2Y64_06040"/>
<dbReference type="GO" id="GO:0008270">
    <property type="term" value="F:zinc ion binding"/>
    <property type="evidence" value="ECO:0007669"/>
    <property type="project" value="TreeGrafter"/>
</dbReference>
<keyword evidence="3 7" id="KW-0862">Zinc</keyword>
<evidence type="ECO:0000256" key="4">
    <source>
        <dbReference type="ARBA" id="ARBA00023015"/>
    </source>
</evidence>
<keyword evidence="7" id="KW-0479">Metal-binding</keyword>
<name>A0A1F5F351_9BACT</name>
<keyword evidence="8" id="KW-0408">Iron</keyword>
<evidence type="ECO:0000256" key="8">
    <source>
        <dbReference type="PIRSR" id="PIRSR602481-2"/>
    </source>
</evidence>
<feature type="binding site" evidence="7">
    <location>
        <position position="100"/>
    </location>
    <ligand>
        <name>Zn(2+)</name>
        <dbReference type="ChEBI" id="CHEBI:29105"/>
    </ligand>
</feature>
<evidence type="ECO:0000256" key="7">
    <source>
        <dbReference type="PIRSR" id="PIRSR602481-1"/>
    </source>
</evidence>
<dbReference type="InterPro" id="IPR036390">
    <property type="entry name" value="WH_DNA-bd_sf"/>
</dbReference>
<evidence type="ECO:0000256" key="6">
    <source>
        <dbReference type="ARBA" id="ARBA00023163"/>
    </source>
</evidence>
<feature type="binding site" evidence="8">
    <location>
        <position position="96"/>
    </location>
    <ligand>
        <name>Fe cation</name>
        <dbReference type="ChEBI" id="CHEBI:24875"/>
    </ligand>
</feature>
<feature type="binding site" evidence="8">
    <location>
        <position position="94"/>
    </location>
    <ligand>
        <name>Fe cation</name>
        <dbReference type="ChEBI" id="CHEBI:24875"/>
    </ligand>
</feature>
<feature type="binding site" evidence="7">
    <location>
        <position position="143"/>
    </location>
    <ligand>
        <name>Zn(2+)</name>
        <dbReference type="ChEBI" id="CHEBI:29105"/>
    </ligand>
</feature>
<feature type="binding site" evidence="7">
    <location>
        <position position="103"/>
    </location>
    <ligand>
        <name>Zn(2+)</name>
        <dbReference type="ChEBI" id="CHEBI:29105"/>
    </ligand>
</feature>
<evidence type="ECO:0008006" key="11">
    <source>
        <dbReference type="Google" id="ProtNLM"/>
    </source>
</evidence>
<dbReference type="GO" id="GO:0003700">
    <property type="term" value="F:DNA-binding transcription factor activity"/>
    <property type="evidence" value="ECO:0007669"/>
    <property type="project" value="InterPro"/>
</dbReference>
<proteinExistence type="inferred from homology"/>
<dbReference type="GO" id="GO:1900376">
    <property type="term" value="P:regulation of secondary metabolite biosynthetic process"/>
    <property type="evidence" value="ECO:0007669"/>
    <property type="project" value="TreeGrafter"/>
</dbReference>
<dbReference type="Gene3D" id="1.10.10.10">
    <property type="entry name" value="Winged helix-like DNA-binding domain superfamily/Winged helix DNA-binding domain"/>
    <property type="match status" value="1"/>
</dbReference>
<dbReference type="InterPro" id="IPR002481">
    <property type="entry name" value="FUR"/>
</dbReference>
<dbReference type="PANTHER" id="PTHR33202:SF7">
    <property type="entry name" value="FERRIC UPTAKE REGULATION PROTEIN"/>
    <property type="match status" value="1"/>
</dbReference>
<feature type="binding site" evidence="8">
    <location>
        <position position="115"/>
    </location>
    <ligand>
        <name>Fe cation</name>
        <dbReference type="ChEBI" id="CHEBI:24875"/>
    </ligand>
</feature>
<keyword evidence="5" id="KW-0238">DNA-binding</keyword>
<feature type="binding site" evidence="8">
    <location>
        <position position="132"/>
    </location>
    <ligand>
        <name>Fe cation</name>
        <dbReference type="ChEBI" id="CHEBI:24875"/>
    </ligand>
</feature>
<dbReference type="GO" id="GO:0045892">
    <property type="term" value="P:negative regulation of DNA-templated transcription"/>
    <property type="evidence" value="ECO:0007669"/>
    <property type="project" value="TreeGrafter"/>
</dbReference>
<dbReference type="AlphaFoldDB" id="A0A1F5F351"/>
<gene>
    <name evidence="9" type="ORF">A2Y64_06040</name>
</gene>
<comment type="caution">
    <text evidence="9">The sequence shown here is derived from an EMBL/GenBank/DDBJ whole genome shotgun (WGS) entry which is preliminary data.</text>
</comment>
<dbReference type="CDD" id="cd07153">
    <property type="entry name" value="Fur_like"/>
    <property type="match status" value="1"/>
</dbReference>
<dbReference type="EMBL" id="MFAF01000109">
    <property type="protein sequence ID" value="OGD73996.1"/>
    <property type="molecule type" value="Genomic_DNA"/>
</dbReference>
<keyword evidence="2" id="KW-0678">Repressor</keyword>
<dbReference type="Proteomes" id="UP000177187">
    <property type="component" value="Unassembled WGS sequence"/>
</dbReference>
<evidence type="ECO:0000256" key="2">
    <source>
        <dbReference type="ARBA" id="ARBA00022491"/>
    </source>
</evidence>
<dbReference type="InterPro" id="IPR036388">
    <property type="entry name" value="WH-like_DNA-bd_sf"/>
</dbReference>
<evidence type="ECO:0000256" key="5">
    <source>
        <dbReference type="ARBA" id="ARBA00023125"/>
    </source>
</evidence>
<protein>
    <recommendedName>
        <fullName evidence="11">Transcriptional repressor</fullName>
    </recommendedName>
</protein>
<evidence type="ECO:0000256" key="3">
    <source>
        <dbReference type="ARBA" id="ARBA00022833"/>
    </source>
</evidence>
<dbReference type="Gene3D" id="3.30.1490.190">
    <property type="match status" value="1"/>
</dbReference>
<reference evidence="9 10" key="1">
    <citation type="journal article" date="2016" name="Nat. Commun.">
        <title>Thousands of microbial genomes shed light on interconnected biogeochemical processes in an aquifer system.</title>
        <authorList>
            <person name="Anantharaman K."/>
            <person name="Brown C.T."/>
            <person name="Hug L.A."/>
            <person name="Sharon I."/>
            <person name="Castelle C.J."/>
            <person name="Probst A.J."/>
            <person name="Thomas B.C."/>
            <person name="Singh A."/>
            <person name="Wilkins M.J."/>
            <person name="Karaoz U."/>
            <person name="Brodie E.L."/>
            <person name="Williams K.H."/>
            <person name="Hubbard S.S."/>
            <person name="Banfield J.F."/>
        </authorList>
    </citation>
    <scope>NUCLEOTIDE SEQUENCE [LARGE SCALE GENOMIC DNA]</scope>
</reference>
<feature type="binding site" evidence="7">
    <location>
        <position position="140"/>
    </location>
    <ligand>
        <name>Zn(2+)</name>
        <dbReference type="ChEBI" id="CHEBI:29105"/>
    </ligand>
</feature>
<keyword evidence="4" id="KW-0805">Transcription regulation</keyword>
<comment type="cofactor">
    <cofactor evidence="8">
        <name>Mn(2+)</name>
        <dbReference type="ChEBI" id="CHEBI:29035"/>
    </cofactor>
    <cofactor evidence="8">
        <name>Fe(2+)</name>
        <dbReference type="ChEBI" id="CHEBI:29033"/>
    </cofactor>
    <text evidence="8">Binds 1 Mn(2+) or Fe(2+) ion per subunit.</text>
</comment>
<evidence type="ECO:0000256" key="1">
    <source>
        <dbReference type="ARBA" id="ARBA00007957"/>
    </source>
</evidence>
<keyword evidence="6" id="KW-0804">Transcription</keyword>
<dbReference type="InterPro" id="IPR043135">
    <property type="entry name" value="Fur_C"/>
</dbReference>
<dbReference type="SUPFAM" id="SSF46785">
    <property type="entry name" value="Winged helix' DNA-binding domain"/>
    <property type="match status" value="1"/>
</dbReference>
<dbReference type="GO" id="GO:0000976">
    <property type="term" value="F:transcription cis-regulatory region binding"/>
    <property type="evidence" value="ECO:0007669"/>
    <property type="project" value="TreeGrafter"/>
</dbReference>
<comment type="cofactor">
    <cofactor evidence="7">
        <name>Zn(2+)</name>
        <dbReference type="ChEBI" id="CHEBI:29105"/>
    </cofactor>
    <text evidence="7">Binds 1 zinc ion per subunit.</text>
</comment>
<dbReference type="PANTHER" id="PTHR33202">
    <property type="entry name" value="ZINC UPTAKE REGULATION PROTEIN"/>
    <property type="match status" value="1"/>
</dbReference>
<accession>A0A1F5F351</accession>